<proteinExistence type="predicted"/>
<dbReference type="Proteomes" id="UP000798662">
    <property type="component" value="Chromosome 2"/>
</dbReference>
<organism evidence="1 2">
    <name type="scientific">Pyropia yezoensis</name>
    <name type="common">Susabi-nori</name>
    <name type="synonym">Porphyra yezoensis</name>
    <dbReference type="NCBI Taxonomy" id="2788"/>
    <lineage>
        <taxon>Eukaryota</taxon>
        <taxon>Rhodophyta</taxon>
        <taxon>Bangiophyceae</taxon>
        <taxon>Bangiales</taxon>
        <taxon>Bangiaceae</taxon>
        <taxon>Pyropia</taxon>
    </lineage>
</organism>
<reference evidence="1" key="1">
    <citation type="submission" date="2019-11" db="EMBL/GenBank/DDBJ databases">
        <title>Nori genome reveals adaptations in red seaweeds to the harsh intertidal environment.</title>
        <authorList>
            <person name="Wang D."/>
            <person name="Mao Y."/>
        </authorList>
    </citation>
    <scope>NUCLEOTIDE SEQUENCE</scope>
    <source>
        <tissue evidence="1">Gametophyte</tissue>
    </source>
</reference>
<sequence>MAFVSAIPLGRVGGRRPHPHARGRPLPAAPGQWRSVPTTTTTACPALSPSTGPTPFTTTTPRCGALEESKKRNKYNIPDLNDQYRAELAAVERKYGGRPPSSSASAAAGGAAGATRRPPTGSVLYQPGGVRADAASAAAAAADAAADDAVVDRAAALEPYRRVQRALVGDTLTLGALAVAAGWAALPATDARSVGVGVVASLAYVYLLGRGVDRLADGALASGGAGGGADGLAPARIGIAGLVLVGAARSGGAVHVLPALAGFFVYKVAALMPLVTGAAYED</sequence>
<protein>
    <submittedName>
        <fullName evidence="1">Uncharacterized protein</fullName>
    </submittedName>
</protein>
<gene>
    <name evidence="1" type="ORF">I4F81_009269</name>
</gene>
<evidence type="ECO:0000313" key="2">
    <source>
        <dbReference type="Proteomes" id="UP000798662"/>
    </source>
</evidence>
<comment type="caution">
    <text evidence="1">The sequence shown here is derived from an EMBL/GenBank/DDBJ whole genome shotgun (WGS) entry which is preliminary data.</text>
</comment>
<keyword evidence="2" id="KW-1185">Reference proteome</keyword>
<accession>A0ACC3C9Z2</accession>
<evidence type="ECO:0000313" key="1">
    <source>
        <dbReference type="EMBL" id="KAK1866754.1"/>
    </source>
</evidence>
<name>A0ACC3C9Z2_PYRYE</name>
<dbReference type="EMBL" id="CM020619">
    <property type="protein sequence ID" value="KAK1866754.1"/>
    <property type="molecule type" value="Genomic_DNA"/>
</dbReference>